<organism evidence="1 2">
    <name type="scientific">Caenorhabditis angaria</name>
    <dbReference type="NCBI Taxonomy" id="860376"/>
    <lineage>
        <taxon>Eukaryota</taxon>
        <taxon>Metazoa</taxon>
        <taxon>Ecdysozoa</taxon>
        <taxon>Nematoda</taxon>
        <taxon>Chromadorea</taxon>
        <taxon>Rhabditida</taxon>
        <taxon>Rhabditina</taxon>
        <taxon>Rhabditomorpha</taxon>
        <taxon>Rhabditoidea</taxon>
        <taxon>Rhabditidae</taxon>
        <taxon>Peloderinae</taxon>
        <taxon>Caenorhabditis</taxon>
    </lineage>
</organism>
<gene>
    <name evidence="1" type="ORF">CAMP_LOCUS5356</name>
</gene>
<name>A0A9P1MWC8_9PELO</name>
<accession>A0A9P1MWC8</accession>
<dbReference type="EMBL" id="CANHGI010000002">
    <property type="protein sequence ID" value="CAI5442719.1"/>
    <property type="molecule type" value="Genomic_DNA"/>
</dbReference>
<dbReference type="Proteomes" id="UP001152747">
    <property type="component" value="Unassembled WGS sequence"/>
</dbReference>
<evidence type="ECO:0000313" key="1">
    <source>
        <dbReference type="EMBL" id="CAI5442719.1"/>
    </source>
</evidence>
<protein>
    <submittedName>
        <fullName evidence="1">Uncharacterized protein</fullName>
    </submittedName>
</protein>
<keyword evidence="2" id="KW-1185">Reference proteome</keyword>
<reference evidence="1" key="1">
    <citation type="submission" date="2022-11" db="EMBL/GenBank/DDBJ databases">
        <authorList>
            <person name="Kikuchi T."/>
        </authorList>
    </citation>
    <scope>NUCLEOTIDE SEQUENCE</scope>
    <source>
        <strain evidence="1">PS1010</strain>
    </source>
</reference>
<proteinExistence type="predicted"/>
<dbReference type="OrthoDB" id="5791734at2759"/>
<comment type="caution">
    <text evidence="1">The sequence shown here is derived from an EMBL/GenBank/DDBJ whole genome shotgun (WGS) entry which is preliminary data.</text>
</comment>
<evidence type="ECO:0000313" key="2">
    <source>
        <dbReference type="Proteomes" id="UP001152747"/>
    </source>
</evidence>
<sequence length="177" mass="20087">MCSQEAARKKEREARKKVVQFIYSSLNYRQRVLSPNDQVAPAQTKDNLTELFDELTRLQISHPIVSSGCADVALTAQLTFFNTPHVQCSGSCAKMNFNFQGEKIVLRNCFSKFPSIHKINHTCRVPGEEPSELALGDFRNVSICQCNNDLCNSSWNTNYSTFLAIFLTFNFITRVFS</sequence>
<dbReference type="AlphaFoldDB" id="A0A9P1MWC8"/>